<gene>
    <name evidence="2" type="ORF">PR001_g10072</name>
    <name evidence="1" type="ORF">PR002_g10833</name>
    <name evidence="3" type="ORF">PR003_g10358</name>
</gene>
<evidence type="ECO:0000313" key="5">
    <source>
        <dbReference type="Proteomes" id="UP000434957"/>
    </source>
</evidence>
<evidence type="ECO:0008006" key="7">
    <source>
        <dbReference type="Google" id="ProtNLM"/>
    </source>
</evidence>
<organism evidence="2 4">
    <name type="scientific">Phytophthora rubi</name>
    <dbReference type="NCBI Taxonomy" id="129364"/>
    <lineage>
        <taxon>Eukaryota</taxon>
        <taxon>Sar</taxon>
        <taxon>Stramenopiles</taxon>
        <taxon>Oomycota</taxon>
        <taxon>Peronosporomycetes</taxon>
        <taxon>Peronosporales</taxon>
        <taxon>Peronosporaceae</taxon>
        <taxon>Phytophthora</taxon>
    </lineage>
</organism>
<dbReference type="AlphaFoldDB" id="A0A6A3MWU7"/>
<keyword evidence="5" id="KW-1185">Reference proteome</keyword>
<evidence type="ECO:0000313" key="2">
    <source>
        <dbReference type="EMBL" id="KAE9033637.1"/>
    </source>
</evidence>
<dbReference type="EMBL" id="QXFV01000579">
    <property type="protein sequence ID" value="KAE9033637.1"/>
    <property type="molecule type" value="Genomic_DNA"/>
</dbReference>
<sequence length="88" mass="9759">MRVQFTEEELREAVELVMNGEAVAAVVASSTVSLATLKRNVKLERAGEVREIKRPGPKPVLSVDVEKDLVEWILAMQRATTPVVPRGY</sequence>
<dbReference type="EMBL" id="QXFU01000628">
    <property type="protein sequence ID" value="KAE9026773.1"/>
    <property type="molecule type" value="Genomic_DNA"/>
</dbReference>
<evidence type="ECO:0000313" key="1">
    <source>
        <dbReference type="EMBL" id="KAE9026773.1"/>
    </source>
</evidence>
<reference evidence="4 6" key="1">
    <citation type="submission" date="2018-09" db="EMBL/GenBank/DDBJ databases">
        <title>Genomic investigation of the strawberry pathogen Phytophthora fragariae indicates pathogenicity is determined by transcriptional variation in three key races.</title>
        <authorList>
            <person name="Adams T.M."/>
            <person name="Armitage A.D."/>
            <person name="Sobczyk M.K."/>
            <person name="Bates H.J."/>
            <person name="Dunwell J.M."/>
            <person name="Nellist C.F."/>
            <person name="Harrison R.J."/>
        </authorList>
    </citation>
    <scope>NUCLEOTIDE SEQUENCE [LARGE SCALE GENOMIC DNA]</scope>
    <source>
        <strain evidence="2 4">SCRP249</strain>
        <strain evidence="1 6">SCRP324</strain>
        <strain evidence="3 5">SCRP333</strain>
    </source>
</reference>
<evidence type="ECO:0000313" key="3">
    <source>
        <dbReference type="EMBL" id="KAE9340697.1"/>
    </source>
</evidence>
<dbReference type="Proteomes" id="UP000429607">
    <property type="component" value="Unassembled WGS sequence"/>
</dbReference>
<dbReference type="Proteomes" id="UP000434957">
    <property type="component" value="Unassembled WGS sequence"/>
</dbReference>
<proteinExistence type="predicted"/>
<name>A0A6A3MWU7_9STRA</name>
<evidence type="ECO:0000313" key="6">
    <source>
        <dbReference type="Proteomes" id="UP000435112"/>
    </source>
</evidence>
<accession>A0A6A3MWU7</accession>
<dbReference type="Proteomes" id="UP000435112">
    <property type="component" value="Unassembled WGS sequence"/>
</dbReference>
<evidence type="ECO:0000313" key="4">
    <source>
        <dbReference type="Proteomes" id="UP000429607"/>
    </source>
</evidence>
<protein>
    <recommendedName>
        <fullName evidence="7">HTH psq-type domain-containing protein</fullName>
    </recommendedName>
</protein>
<comment type="caution">
    <text evidence="2">The sequence shown here is derived from an EMBL/GenBank/DDBJ whole genome shotgun (WGS) entry which is preliminary data.</text>
</comment>
<dbReference type="EMBL" id="QXFT01000563">
    <property type="protein sequence ID" value="KAE9340697.1"/>
    <property type="molecule type" value="Genomic_DNA"/>
</dbReference>